<evidence type="ECO:0008006" key="5">
    <source>
        <dbReference type="Google" id="ProtNLM"/>
    </source>
</evidence>
<dbReference type="Proteomes" id="UP000613974">
    <property type="component" value="Unassembled WGS sequence"/>
</dbReference>
<feature type="transmembrane region" description="Helical" evidence="2">
    <location>
        <begin position="82"/>
        <end position="102"/>
    </location>
</feature>
<proteinExistence type="predicted"/>
<keyword evidence="2" id="KW-0472">Membrane</keyword>
<feature type="compositionally biased region" description="Pro residues" evidence="1">
    <location>
        <begin position="7"/>
        <end position="17"/>
    </location>
</feature>
<evidence type="ECO:0000313" key="3">
    <source>
        <dbReference type="EMBL" id="GHI69187.1"/>
    </source>
</evidence>
<keyword evidence="2" id="KW-0812">Transmembrane</keyword>
<organism evidence="3 4">
    <name type="scientific">Streptomyces nojiriensis</name>
    <dbReference type="NCBI Taxonomy" id="66374"/>
    <lineage>
        <taxon>Bacteria</taxon>
        <taxon>Bacillati</taxon>
        <taxon>Actinomycetota</taxon>
        <taxon>Actinomycetes</taxon>
        <taxon>Kitasatosporales</taxon>
        <taxon>Streptomycetaceae</taxon>
        <taxon>Streptomyces</taxon>
    </lineage>
</organism>
<evidence type="ECO:0000256" key="2">
    <source>
        <dbReference type="SAM" id="Phobius"/>
    </source>
</evidence>
<name>A0ABQ3SMA1_9ACTN</name>
<dbReference type="GeneID" id="95587483"/>
<gene>
    <name evidence="3" type="ORF">Snoj_31050</name>
</gene>
<sequence length="190" mass="19826">MTTNPTPHVPNRPPAPSATPDRLGGTRLAATLITLATVLVGLMAGLFFAFDVSVMPGLAAGDEATYVTAMRAFNKAIDGNPLFGSVFLLALLAAAASAVVEYRGGRRATALWVGVAAVAYLAVLVITFGVNIPLNNELADGGAVEQMTDFSIVERFKTTWVTTNIVRTLLCTAALTALARATLLHGRAAR</sequence>
<dbReference type="InterPro" id="IPR013901">
    <property type="entry name" value="Anthrone_oxy"/>
</dbReference>
<keyword evidence="2" id="KW-1133">Transmembrane helix</keyword>
<evidence type="ECO:0000256" key="1">
    <source>
        <dbReference type="SAM" id="MobiDB-lite"/>
    </source>
</evidence>
<reference evidence="4" key="1">
    <citation type="submission" date="2023-07" db="EMBL/GenBank/DDBJ databases">
        <title>Whole genome shotgun sequence of Streptomyces nojiriensis NBRC 13794.</title>
        <authorList>
            <person name="Komaki H."/>
            <person name="Tamura T."/>
        </authorList>
    </citation>
    <scope>NUCLEOTIDE SEQUENCE [LARGE SCALE GENOMIC DNA]</scope>
    <source>
        <strain evidence="4">NBRC 13794</strain>
    </source>
</reference>
<comment type="caution">
    <text evidence="3">The sequence shown here is derived from an EMBL/GenBank/DDBJ whole genome shotgun (WGS) entry which is preliminary data.</text>
</comment>
<feature type="transmembrane region" description="Helical" evidence="2">
    <location>
        <begin position="165"/>
        <end position="183"/>
    </location>
</feature>
<accession>A0ABQ3SMA1</accession>
<evidence type="ECO:0000313" key="4">
    <source>
        <dbReference type="Proteomes" id="UP000613974"/>
    </source>
</evidence>
<dbReference type="Pfam" id="PF08592">
    <property type="entry name" value="Anthrone_oxy"/>
    <property type="match status" value="1"/>
</dbReference>
<feature type="transmembrane region" description="Helical" evidence="2">
    <location>
        <begin position="109"/>
        <end position="130"/>
    </location>
</feature>
<feature type="transmembrane region" description="Helical" evidence="2">
    <location>
        <begin position="28"/>
        <end position="50"/>
    </location>
</feature>
<dbReference type="RefSeq" id="WP_189743488.1">
    <property type="nucleotide sequence ID" value="NZ_BMRL01000013.1"/>
</dbReference>
<dbReference type="EMBL" id="BNEC01000005">
    <property type="protein sequence ID" value="GHI69187.1"/>
    <property type="molecule type" value="Genomic_DNA"/>
</dbReference>
<keyword evidence="4" id="KW-1185">Reference proteome</keyword>
<feature type="region of interest" description="Disordered" evidence="1">
    <location>
        <begin position="1"/>
        <end position="22"/>
    </location>
</feature>
<protein>
    <recommendedName>
        <fullName evidence="5">DUF1772 domain-containing protein</fullName>
    </recommendedName>
</protein>